<evidence type="ECO:0000256" key="5">
    <source>
        <dbReference type="ARBA" id="ARBA00022833"/>
    </source>
</evidence>
<dbReference type="PANTHER" id="PTHR11002:SF76">
    <property type="entry name" value="CARBONIC ANHYDRASE"/>
    <property type="match status" value="1"/>
</dbReference>
<evidence type="ECO:0000256" key="6">
    <source>
        <dbReference type="ARBA" id="ARBA00023239"/>
    </source>
</evidence>
<dbReference type="CDD" id="cd00884">
    <property type="entry name" value="beta_CA_cladeB"/>
    <property type="match status" value="1"/>
</dbReference>
<evidence type="ECO:0000256" key="8">
    <source>
        <dbReference type="ARBA" id="ARBA00048348"/>
    </source>
</evidence>
<comment type="function">
    <text evidence="10">Reversible hydration of carbon dioxide.</text>
</comment>
<dbReference type="EC" id="4.2.1.1" evidence="2 10"/>
<comment type="caution">
    <text evidence="11">The sequence shown here is derived from an EMBL/GenBank/DDBJ whole genome shotgun (WGS) entry which is preliminary data.</text>
</comment>
<feature type="binding site" evidence="9">
    <location>
        <position position="42"/>
    </location>
    <ligand>
        <name>Zn(2+)</name>
        <dbReference type="ChEBI" id="CHEBI:29105"/>
    </ligand>
</feature>
<sequence length="214" mass="23238">MPAFEDLIDGYRRFRLGSYREQRERYDQLAQGQSPKIMVIACSDSRVDPTRVFDASPGQLFVLRNIANLVPPYSAISGQSSVAAALEYAVTGIHVHHIVIFGHARCGGVSAALAGDFDNPVAGKHVHAWMEFIAPARDAVKAACQLSPDIDAQRALELANIRLGLENLRSYPFVADAVAKGTVKLHGVLFDIAEGVLKILDAKTGQFEPVKVDL</sequence>
<dbReference type="GO" id="GO:0004089">
    <property type="term" value="F:carbonate dehydratase activity"/>
    <property type="evidence" value="ECO:0007669"/>
    <property type="project" value="UniProtKB-UniRule"/>
</dbReference>
<feature type="binding site" evidence="9">
    <location>
        <position position="44"/>
    </location>
    <ligand>
        <name>Zn(2+)</name>
        <dbReference type="ChEBI" id="CHEBI:29105"/>
    </ligand>
</feature>
<dbReference type="AlphaFoldDB" id="A0A501XFK4"/>
<accession>A0A501XFK4</accession>
<reference evidence="11 12" key="1">
    <citation type="submission" date="2019-06" db="EMBL/GenBank/DDBJ databases">
        <authorList>
            <person name="Lee I."/>
            <person name="Jang G.I."/>
            <person name="Hwang C.Y."/>
        </authorList>
    </citation>
    <scope>NUCLEOTIDE SEQUENCE [LARGE SCALE GENOMIC DNA]</scope>
    <source>
        <strain evidence="11 12">PAMC 28131</strain>
    </source>
</reference>
<evidence type="ECO:0000256" key="7">
    <source>
        <dbReference type="ARBA" id="ARBA00031969"/>
    </source>
</evidence>
<dbReference type="EMBL" id="VFSU01000032">
    <property type="protein sequence ID" value="TPE59117.1"/>
    <property type="molecule type" value="Genomic_DNA"/>
</dbReference>
<dbReference type="InterPro" id="IPR036874">
    <property type="entry name" value="Carbonic_anhydrase_sf"/>
</dbReference>
<gene>
    <name evidence="11" type="ORF">FJQ54_15110</name>
</gene>
<dbReference type="FunFam" id="3.40.1050.10:FF:000003">
    <property type="entry name" value="Carbonic anhydrase"/>
    <property type="match status" value="1"/>
</dbReference>
<feature type="binding site" evidence="9">
    <location>
        <position position="103"/>
    </location>
    <ligand>
        <name>Zn(2+)</name>
        <dbReference type="ChEBI" id="CHEBI:29105"/>
    </ligand>
</feature>
<keyword evidence="6 10" id="KW-0456">Lyase</keyword>
<evidence type="ECO:0000313" key="12">
    <source>
        <dbReference type="Proteomes" id="UP000319897"/>
    </source>
</evidence>
<protein>
    <recommendedName>
        <fullName evidence="3 10">Carbonic anhydrase</fullName>
        <ecNumber evidence="2 10">4.2.1.1</ecNumber>
    </recommendedName>
    <alternativeName>
        <fullName evidence="7 10">Carbonate dehydratase</fullName>
    </alternativeName>
</protein>
<evidence type="ECO:0000256" key="10">
    <source>
        <dbReference type="RuleBase" id="RU003956"/>
    </source>
</evidence>
<dbReference type="SMART" id="SM00947">
    <property type="entry name" value="Pro_CA"/>
    <property type="match status" value="1"/>
</dbReference>
<dbReference type="InterPro" id="IPR001765">
    <property type="entry name" value="Carbonic_anhydrase"/>
</dbReference>
<dbReference type="OrthoDB" id="9797527at2"/>
<dbReference type="InterPro" id="IPR045066">
    <property type="entry name" value="Beta_CA_cladeB"/>
</dbReference>
<evidence type="ECO:0000256" key="9">
    <source>
        <dbReference type="PIRSR" id="PIRSR601765-1"/>
    </source>
</evidence>
<dbReference type="Pfam" id="PF00484">
    <property type="entry name" value="Pro_CA"/>
    <property type="match status" value="1"/>
</dbReference>
<dbReference type="Gene3D" id="3.40.1050.10">
    <property type="entry name" value="Carbonic anhydrase"/>
    <property type="match status" value="1"/>
</dbReference>
<keyword evidence="4 9" id="KW-0479">Metal-binding</keyword>
<organism evidence="11 12">
    <name type="scientific">Sandaracinobacter neustonicus</name>
    <dbReference type="NCBI Taxonomy" id="1715348"/>
    <lineage>
        <taxon>Bacteria</taxon>
        <taxon>Pseudomonadati</taxon>
        <taxon>Pseudomonadota</taxon>
        <taxon>Alphaproteobacteria</taxon>
        <taxon>Sphingomonadales</taxon>
        <taxon>Sphingosinicellaceae</taxon>
        <taxon>Sandaracinobacter</taxon>
    </lineage>
</organism>
<keyword evidence="12" id="KW-1185">Reference proteome</keyword>
<proteinExistence type="inferred from homology"/>
<dbReference type="GO" id="GO:0015976">
    <property type="term" value="P:carbon utilization"/>
    <property type="evidence" value="ECO:0007669"/>
    <property type="project" value="InterPro"/>
</dbReference>
<comment type="cofactor">
    <cofactor evidence="9">
        <name>Zn(2+)</name>
        <dbReference type="ChEBI" id="CHEBI:29105"/>
    </cofactor>
    <text evidence="9">Binds 1 zinc ion per subunit.</text>
</comment>
<dbReference type="Proteomes" id="UP000319897">
    <property type="component" value="Unassembled WGS sequence"/>
</dbReference>
<comment type="catalytic activity">
    <reaction evidence="8 10">
        <text>hydrogencarbonate + H(+) = CO2 + H2O</text>
        <dbReference type="Rhea" id="RHEA:10748"/>
        <dbReference type="ChEBI" id="CHEBI:15377"/>
        <dbReference type="ChEBI" id="CHEBI:15378"/>
        <dbReference type="ChEBI" id="CHEBI:16526"/>
        <dbReference type="ChEBI" id="CHEBI:17544"/>
        <dbReference type="EC" id="4.2.1.1"/>
    </reaction>
</comment>
<comment type="similarity">
    <text evidence="1 10">Belongs to the beta-class carbonic anhydrase family.</text>
</comment>
<dbReference type="GO" id="GO:0008270">
    <property type="term" value="F:zinc ion binding"/>
    <property type="evidence" value="ECO:0007669"/>
    <property type="project" value="UniProtKB-UniRule"/>
</dbReference>
<evidence type="ECO:0000256" key="4">
    <source>
        <dbReference type="ARBA" id="ARBA00022723"/>
    </source>
</evidence>
<dbReference type="PROSITE" id="PS00705">
    <property type="entry name" value="PROK_CO2_ANHYDRASE_2"/>
    <property type="match status" value="1"/>
</dbReference>
<dbReference type="RefSeq" id="WP_140929252.1">
    <property type="nucleotide sequence ID" value="NZ_VFSU01000032.1"/>
</dbReference>
<dbReference type="PANTHER" id="PTHR11002">
    <property type="entry name" value="CARBONIC ANHYDRASE"/>
    <property type="match status" value="1"/>
</dbReference>
<dbReference type="SUPFAM" id="SSF53056">
    <property type="entry name" value="beta-carbonic anhydrase, cab"/>
    <property type="match status" value="1"/>
</dbReference>
<evidence type="ECO:0000256" key="1">
    <source>
        <dbReference type="ARBA" id="ARBA00006217"/>
    </source>
</evidence>
<dbReference type="InterPro" id="IPR015892">
    <property type="entry name" value="Carbonic_anhydrase_CS"/>
</dbReference>
<dbReference type="PROSITE" id="PS00704">
    <property type="entry name" value="PROK_CO2_ANHYDRASE_1"/>
    <property type="match status" value="1"/>
</dbReference>
<feature type="binding site" evidence="9">
    <location>
        <position position="106"/>
    </location>
    <ligand>
        <name>Zn(2+)</name>
        <dbReference type="ChEBI" id="CHEBI:29105"/>
    </ligand>
</feature>
<evidence type="ECO:0000313" key="11">
    <source>
        <dbReference type="EMBL" id="TPE59117.1"/>
    </source>
</evidence>
<keyword evidence="5 9" id="KW-0862">Zinc</keyword>
<evidence type="ECO:0000256" key="2">
    <source>
        <dbReference type="ARBA" id="ARBA00012925"/>
    </source>
</evidence>
<evidence type="ECO:0000256" key="3">
    <source>
        <dbReference type="ARBA" id="ARBA00014628"/>
    </source>
</evidence>
<name>A0A501XFK4_9SPHN</name>